<dbReference type="SUPFAM" id="SSF52218">
    <property type="entry name" value="Flavoproteins"/>
    <property type="match status" value="1"/>
</dbReference>
<dbReference type="RefSeq" id="WP_183325812.1">
    <property type="nucleotide sequence ID" value="NZ_JACHXP010000010.1"/>
</dbReference>
<evidence type="ECO:0000256" key="2">
    <source>
        <dbReference type="ARBA" id="ARBA00023002"/>
    </source>
</evidence>
<dbReference type="PANTHER" id="PTHR10204">
    <property type="entry name" value="NAD P H OXIDOREDUCTASE-RELATED"/>
    <property type="match status" value="1"/>
</dbReference>
<dbReference type="Pfam" id="PF02525">
    <property type="entry name" value="Flavodoxin_2"/>
    <property type="match status" value="1"/>
</dbReference>
<sequence>MTRCILLLQGHPDPAASHLCHALADHYIAGAQEAGHEVRQAVITRLDFPLLRSAEDWKEGRVSEGLAAVQQDIAWCDHLALVFPLWLGDMPALVKGFLEQVMRPHFAFEYVEGNPLGRKGLKGRSARVVVTMGMPAAIYRHIYRAHSIKALERNVLGFVGFSPVRETLIGSVESLNEKAANKWFTRLEKLGSKAG</sequence>
<keyword evidence="2" id="KW-0560">Oxidoreductase</keyword>
<dbReference type="EMBL" id="JACHXP010000010">
    <property type="protein sequence ID" value="MBB3191025.1"/>
    <property type="molecule type" value="Genomic_DNA"/>
</dbReference>
<organism evidence="4 5">
    <name type="scientific">Halomonas cerina</name>
    <dbReference type="NCBI Taxonomy" id="447424"/>
    <lineage>
        <taxon>Bacteria</taxon>
        <taxon>Pseudomonadati</taxon>
        <taxon>Pseudomonadota</taxon>
        <taxon>Gammaproteobacteria</taxon>
        <taxon>Oceanospirillales</taxon>
        <taxon>Halomonadaceae</taxon>
        <taxon>Halomonas</taxon>
    </lineage>
</organism>
<name>A0A839VAM8_9GAMM</name>
<dbReference type="PANTHER" id="PTHR10204:SF34">
    <property type="entry name" value="NAD(P)H DEHYDROGENASE [QUINONE] 1 ISOFORM 1"/>
    <property type="match status" value="1"/>
</dbReference>
<dbReference type="InterPro" id="IPR051545">
    <property type="entry name" value="NAD(P)H_dehydrogenase_qn"/>
</dbReference>
<reference evidence="4 5" key="1">
    <citation type="submission" date="2020-08" db="EMBL/GenBank/DDBJ databases">
        <title>Genomic Encyclopedia of Type Strains, Phase III (KMG-III): the genomes of soil and plant-associated and newly described type strains.</title>
        <authorList>
            <person name="Whitman W."/>
        </authorList>
    </citation>
    <scope>NUCLEOTIDE SEQUENCE [LARGE SCALE GENOMIC DNA]</scope>
    <source>
        <strain evidence="4 5">CECT 7282</strain>
    </source>
</reference>
<dbReference type="Gene3D" id="3.40.50.360">
    <property type="match status" value="1"/>
</dbReference>
<dbReference type="GO" id="GO:0003955">
    <property type="term" value="F:NAD(P)H dehydrogenase (quinone) activity"/>
    <property type="evidence" value="ECO:0007669"/>
    <property type="project" value="TreeGrafter"/>
</dbReference>
<comment type="similarity">
    <text evidence="1">Belongs to the NAD(P)H dehydrogenase (quinone) family.</text>
</comment>
<dbReference type="GO" id="GO:0005829">
    <property type="term" value="C:cytosol"/>
    <property type="evidence" value="ECO:0007669"/>
    <property type="project" value="TreeGrafter"/>
</dbReference>
<evidence type="ECO:0000313" key="5">
    <source>
        <dbReference type="Proteomes" id="UP000547614"/>
    </source>
</evidence>
<dbReference type="Proteomes" id="UP000547614">
    <property type="component" value="Unassembled WGS sequence"/>
</dbReference>
<accession>A0A839VAM8</accession>
<evidence type="ECO:0000313" key="4">
    <source>
        <dbReference type="EMBL" id="MBB3191025.1"/>
    </source>
</evidence>
<evidence type="ECO:0000259" key="3">
    <source>
        <dbReference type="Pfam" id="PF02525"/>
    </source>
</evidence>
<dbReference type="AlphaFoldDB" id="A0A839VAM8"/>
<dbReference type="InterPro" id="IPR029039">
    <property type="entry name" value="Flavoprotein-like_sf"/>
</dbReference>
<evidence type="ECO:0000256" key="1">
    <source>
        <dbReference type="ARBA" id="ARBA00006252"/>
    </source>
</evidence>
<proteinExistence type="inferred from homology"/>
<gene>
    <name evidence="4" type="ORF">FHR94_002269</name>
</gene>
<comment type="caution">
    <text evidence="4">The sequence shown here is derived from an EMBL/GenBank/DDBJ whole genome shotgun (WGS) entry which is preliminary data.</text>
</comment>
<dbReference type="InterPro" id="IPR003680">
    <property type="entry name" value="Flavodoxin_fold"/>
</dbReference>
<feature type="domain" description="Flavodoxin-like fold" evidence="3">
    <location>
        <begin position="5"/>
        <end position="179"/>
    </location>
</feature>
<keyword evidence="5" id="KW-1185">Reference proteome</keyword>
<protein>
    <submittedName>
        <fullName evidence="4">Putative NADPH-quinone reductase</fullName>
    </submittedName>
</protein>